<dbReference type="NCBIfam" id="TIGR01543">
    <property type="entry name" value="proheadase_HK97"/>
    <property type="match status" value="1"/>
</dbReference>
<reference evidence="5 6" key="1">
    <citation type="submission" date="2017-09" db="EMBL/GenBank/DDBJ databases">
        <authorList>
            <person name="Varghese N."/>
            <person name="Submissions S."/>
        </authorList>
    </citation>
    <scope>NUCLEOTIDE SEQUENCE [LARGE SCALE GENOMIC DNA]</scope>
    <source>
        <strain evidence="5 6">OK806</strain>
    </source>
</reference>
<keyword evidence="6" id="KW-1185">Reference proteome</keyword>
<comment type="caution">
    <text evidence="5">The sequence shown here is derived from an EMBL/GenBank/DDBJ whole genome shotgun (WGS) entry which is preliminary data.</text>
</comment>
<dbReference type="Proteomes" id="UP000219522">
    <property type="component" value="Unassembled WGS sequence"/>
</dbReference>
<accession>A0A7Z7I929</accession>
<evidence type="ECO:0000256" key="1">
    <source>
        <dbReference type="ARBA" id="ARBA00022612"/>
    </source>
</evidence>
<dbReference type="AlphaFoldDB" id="A0A7Z7I929"/>
<name>A0A7Z7I929_9BURK</name>
<proteinExistence type="predicted"/>
<dbReference type="GO" id="GO:0006508">
    <property type="term" value="P:proteolysis"/>
    <property type="evidence" value="ECO:0007669"/>
    <property type="project" value="UniProtKB-KW"/>
</dbReference>
<sequence length="191" mass="20855">MFAERDAYGDTMMRGCLATTLAEFKRKGRQPACLWAHDMSQPIGSYTTVEEDESGLIVAGRLATKGKAEEVRELIGMGAVSGLSIGFLPVREQYDSATKTNHIHELRLFESSLVSIPALDSARLTSVKSNEAITTTRQAEQTLREAMGLSRAEAEAFINHMRGLRDPGTGIDVAAVMATLQKSALRLPRTR</sequence>
<evidence type="ECO:0000313" key="6">
    <source>
        <dbReference type="Proteomes" id="UP000219522"/>
    </source>
</evidence>
<evidence type="ECO:0000313" key="5">
    <source>
        <dbReference type="EMBL" id="SOE80870.1"/>
    </source>
</evidence>
<keyword evidence="3" id="KW-0378">Hydrolase</keyword>
<dbReference type="Pfam" id="PF04586">
    <property type="entry name" value="Peptidase_S78"/>
    <property type="match status" value="1"/>
</dbReference>
<protein>
    <recommendedName>
        <fullName evidence="4">Prohead serine protease domain-containing protein</fullName>
    </recommendedName>
</protein>
<dbReference type="InterPro" id="IPR006433">
    <property type="entry name" value="Prohead_protease"/>
</dbReference>
<feature type="domain" description="Prohead serine protease" evidence="4">
    <location>
        <begin position="7"/>
        <end position="128"/>
    </location>
</feature>
<dbReference type="GO" id="GO:0008233">
    <property type="term" value="F:peptidase activity"/>
    <property type="evidence" value="ECO:0007669"/>
    <property type="project" value="UniProtKB-KW"/>
</dbReference>
<dbReference type="RefSeq" id="WP_097190216.1">
    <property type="nucleotide sequence ID" value="NZ_OCSU01000002.1"/>
</dbReference>
<keyword evidence="1" id="KW-1188">Viral release from host cell</keyword>
<keyword evidence="2" id="KW-0645">Protease</keyword>
<dbReference type="InterPro" id="IPR054613">
    <property type="entry name" value="Peptidase_S78_dom"/>
</dbReference>
<evidence type="ECO:0000256" key="2">
    <source>
        <dbReference type="ARBA" id="ARBA00022670"/>
    </source>
</evidence>
<evidence type="ECO:0000259" key="4">
    <source>
        <dbReference type="Pfam" id="PF04586"/>
    </source>
</evidence>
<dbReference type="EMBL" id="OCSU01000002">
    <property type="protein sequence ID" value="SOE80870.1"/>
    <property type="molecule type" value="Genomic_DNA"/>
</dbReference>
<organism evidence="5 6">
    <name type="scientific">Caballeronia arationis</name>
    <dbReference type="NCBI Taxonomy" id="1777142"/>
    <lineage>
        <taxon>Bacteria</taxon>
        <taxon>Pseudomonadati</taxon>
        <taxon>Pseudomonadota</taxon>
        <taxon>Betaproteobacteria</taxon>
        <taxon>Burkholderiales</taxon>
        <taxon>Burkholderiaceae</taxon>
        <taxon>Caballeronia</taxon>
    </lineage>
</organism>
<gene>
    <name evidence="5" type="ORF">SAMN05446927_4122</name>
</gene>
<evidence type="ECO:0000256" key="3">
    <source>
        <dbReference type="ARBA" id="ARBA00022801"/>
    </source>
</evidence>